<comment type="similarity">
    <text evidence="1">Belongs to the tryptophan dimethylallyltransferase family.</text>
</comment>
<dbReference type="InterPro" id="IPR033964">
    <property type="entry name" value="ABBA"/>
</dbReference>
<evidence type="ECO:0000313" key="3">
    <source>
        <dbReference type="EMBL" id="RYO78264.1"/>
    </source>
</evidence>
<keyword evidence="2" id="KW-0808">Transferase</keyword>
<keyword evidence="4" id="KW-1185">Reference proteome</keyword>
<gene>
    <name evidence="3" type="ORF">DL762_008774</name>
</gene>
<dbReference type="PANTHER" id="PTHR40627:SF4">
    <property type="entry name" value="PRENYLTRANSFERASE ASQH1-RELATED"/>
    <property type="match status" value="1"/>
</dbReference>
<comment type="caution">
    <text evidence="3">The sequence shown here is derived from an EMBL/GenBank/DDBJ whole genome shotgun (WGS) entry which is preliminary data.</text>
</comment>
<evidence type="ECO:0000313" key="4">
    <source>
        <dbReference type="Proteomes" id="UP000294003"/>
    </source>
</evidence>
<organism evidence="3 4">
    <name type="scientific">Monosporascus cannonballus</name>
    <dbReference type="NCBI Taxonomy" id="155416"/>
    <lineage>
        <taxon>Eukaryota</taxon>
        <taxon>Fungi</taxon>
        <taxon>Dikarya</taxon>
        <taxon>Ascomycota</taxon>
        <taxon>Pezizomycotina</taxon>
        <taxon>Sordariomycetes</taxon>
        <taxon>Xylariomycetidae</taxon>
        <taxon>Xylariales</taxon>
        <taxon>Xylariales incertae sedis</taxon>
        <taxon>Monosporascus</taxon>
    </lineage>
</organism>
<sequence length="373" mass="41001">MADGSAVFLMLSSAAGRPGSIEAGSQYWWKTTGRDLANMLRAAQYPKETQRIPVKSWTWDGSTHEYSFELKESIKTLGVRFVADFSPLRPVNWADPLDSTGTEAAIASFASCVSGFDDTYLITEAGHMTPFLIGFDISRKAPAGAGTLPVLGKAYFLPCIAAVAQMKTRFEVICAGIRQLPDIFSRPNILSSLRLVEEYLASKPKDWENGARYLATDFVTLDKARLKIYLRCPGTSFDDIWDYFTLGGRIPGMDNVKDRYRQFVNLLGGGTEAHQGGDPKGPSAGIETANRRKLTTTYFSLDNKYPFPAPKVAFCGHNFAANDALVAQGLDRWLQRFGWDDANRSIEDLVRHSLPVGYEPAGRILGVASGAIN</sequence>
<dbReference type="SFLD" id="SFLDS00036">
    <property type="entry name" value="Aromatic_Prenyltransferase"/>
    <property type="match status" value="1"/>
</dbReference>
<proteinExistence type="inferred from homology"/>
<name>A0ABY0GVW5_9PEZI</name>
<dbReference type="InterPro" id="IPR017795">
    <property type="entry name" value="ABBA_NscD-like"/>
</dbReference>
<reference evidence="3 4" key="1">
    <citation type="submission" date="2018-06" db="EMBL/GenBank/DDBJ databases">
        <title>Complete Genomes of Monosporascus.</title>
        <authorList>
            <person name="Robinson A.J."/>
            <person name="Natvig D.O."/>
        </authorList>
    </citation>
    <scope>NUCLEOTIDE SEQUENCE [LARGE SCALE GENOMIC DNA]</scope>
    <source>
        <strain evidence="3 4">CBS 609.92</strain>
    </source>
</reference>
<dbReference type="Proteomes" id="UP000294003">
    <property type="component" value="Unassembled WGS sequence"/>
</dbReference>
<accession>A0ABY0GVW5</accession>
<dbReference type="EMBL" id="QJNS01000393">
    <property type="protein sequence ID" value="RYO78264.1"/>
    <property type="molecule type" value="Genomic_DNA"/>
</dbReference>
<dbReference type="PANTHER" id="PTHR40627">
    <property type="entry name" value="INDOLE PRENYLTRANSFERASE TDIB-RELATED"/>
    <property type="match status" value="1"/>
</dbReference>
<protein>
    <submittedName>
        <fullName evidence="3">Uncharacterized protein</fullName>
    </submittedName>
</protein>
<dbReference type="Pfam" id="PF11991">
    <property type="entry name" value="Trp_DMAT"/>
    <property type="match status" value="1"/>
</dbReference>
<evidence type="ECO:0000256" key="1">
    <source>
        <dbReference type="ARBA" id="ARBA00010209"/>
    </source>
</evidence>
<evidence type="ECO:0000256" key="2">
    <source>
        <dbReference type="ARBA" id="ARBA00022679"/>
    </source>
</evidence>